<dbReference type="EMBL" id="MCGO01000036">
    <property type="protein sequence ID" value="ORY40231.1"/>
    <property type="molecule type" value="Genomic_DNA"/>
</dbReference>
<keyword evidence="3" id="KW-1185">Reference proteome</keyword>
<evidence type="ECO:0000256" key="1">
    <source>
        <dbReference type="SAM" id="Phobius"/>
    </source>
</evidence>
<keyword evidence="1" id="KW-0472">Membrane</keyword>
<keyword evidence="1" id="KW-1133">Transmembrane helix</keyword>
<keyword evidence="1" id="KW-0812">Transmembrane</keyword>
<protein>
    <submittedName>
        <fullName evidence="2">Uncharacterized protein</fullName>
    </submittedName>
</protein>
<sequence length="122" mass="13695">MNRPRDPSMQSTRHLTISIFQSLLLCSATNMEHLLSQLQFHLPISLPSAPTSSPFHNLLPLKSLSFWTFGMPQTTTLFLCLCIAFAPFLQSSLLSHLPAPTSNNAKKLNSFGMMSRLSWLVY</sequence>
<gene>
    <name evidence="2" type="ORF">BCR33DRAFT_372906</name>
</gene>
<name>A0A1Y2BZN9_9FUNG</name>
<proteinExistence type="predicted"/>
<feature type="transmembrane region" description="Helical" evidence="1">
    <location>
        <begin position="64"/>
        <end position="89"/>
    </location>
</feature>
<reference evidence="2 3" key="1">
    <citation type="submission" date="2016-07" db="EMBL/GenBank/DDBJ databases">
        <title>Pervasive Adenine N6-methylation of Active Genes in Fungi.</title>
        <authorList>
            <consortium name="DOE Joint Genome Institute"/>
            <person name="Mondo S.J."/>
            <person name="Dannebaum R.O."/>
            <person name="Kuo R.C."/>
            <person name="Labutti K."/>
            <person name="Haridas S."/>
            <person name="Kuo A."/>
            <person name="Salamov A."/>
            <person name="Ahrendt S.R."/>
            <person name="Lipzen A."/>
            <person name="Sullivan W."/>
            <person name="Andreopoulos W.B."/>
            <person name="Clum A."/>
            <person name="Lindquist E."/>
            <person name="Daum C."/>
            <person name="Ramamoorthy G.K."/>
            <person name="Gryganskyi A."/>
            <person name="Culley D."/>
            <person name="Magnuson J.K."/>
            <person name="James T.Y."/>
            <person name="O'Malley M.A."/>
            <person name="Stajich J.E."/>
            <person name="Spatafora J.W."/>
            <person name="Visel A."/>
            <person name="Grigoriev I.V."/>
        </authorList>
    </citation>
    <scope>NUCLEOTIDE SEQUENCE [LARGE SCALE GENOMIC DNA]</scope>
    <source>
        <strain evidence="2 3">JEL800</strain>
    </source>
</reference>
<organism evidence="2 3">
    <name type="scientific">Rhizoclosmatium globosum</name>
    <dbReference type="NCBI Taxonomy" id="329046"/>
    <lineage>
        <taxon>Eukaryota</taxon>
        <taxon>Fungi</taxon>
        <taxon>Fungi incertae sedis</taxon>
        <taxon>Chytridiomycota</taxon>
        <taxon>Chytridiomycota incertae sedis</taxon>
        <taxon>Chytridiomycetes</taxon>
        <taxon>Chytridiales</taxon>
        <taxon>Chytriomycetaceae</taxon>
        <taxon>Rhizoclosmatium</taxon>
    </lineage>
</organism>
<dbReference type="AlphaFoldDB" id="A0A1Y2BZN9"/>
<comment type="caution">
    <text evidence="2">The sequence shown here is derived from an EMBL/GenBank/DDBJ whole genome shotgun (WGS) entry which is preliminary data.</text>
</comment>
<accession>A0A1Y2BZN9</accession>
<evidence type="ECO:0000313" key="2">
    <source>
        <dbReference type="EMBL" id="ORY40231.1"/>
    </source>
</evidence>
<dbReference type="Proteomes" id="UP000193642">
    <property type="component" value="Unassembled WGS sequence"/>
</dbReference>
<evidence type="ECO:0000313" key="3">
    <source>
        <dbReference type="Proteomes" id="UP000193642"/>
    </source>
</evidence>